<protein>
    <submittedName>
        <fullName evidence="1">Uncharacterized protein</fullName>
    </submittedName>
</protein>
<reference evidence="1" key="3">
    <citation type="submission" date="2015-04" db="UniProtKB">
        <authorList>
            <consortium name="EnsemblPlants"/>
        </authorList>
    </citation>
    <scope>IDENTIFICATION</scope>
</reference>
<dbReference type="AlphaFoldDB" id="A0A0D9WFW6"/>
<dbReference type="EnsemblPlants" id="LPERR05G11390.1">
    <property type="protein sequence ID" value="LPERR05G11390.1"/>
    <property type="gene ID" value="LPERR05G11390"/>
</dbReference>
<dbReference type="Proteomes" id="UP000032180">
    <property type="component" value="Chromosome 5"/>
</dbReference>
<dbReference type="STRING" id="77586.A0A0D9WFW6"/>
<evidence type="ECO:0000313" key="2">
    <source>
        <dbReference type="Proteomes" id="UP000032180"/>
    </source>
</evidence>
<dbReference type="eggNOG" id="ENOG502T1EU">
    <property type="taxonomic scope" value="Eukaryota"/>
</dbReference>
<reference evidence="2" key="2">
    <citation type="submission" date="2013-12" db="EMBL/GenBank/DDBJ databases">
        <authorList>
            <person name="Yu Y."/>
            <person name="Lee S."/>
            <person name="de Baynast K."/>
            <person name="Wissotski M."/>
            <person name="Liu L."/>
            <person name="Talag J."/>
            <person name="Goicoechea J."/>
            <person name="Angelova A."/>
            <person name="Jetty R."/>
            <person name="Kudrna D."/>
            <person name="Golser W."/>
            <person name="Rivera L."/>
            <person name="Zhang J."/>
            <person name="Wing R."/>
        </authorList>
    </citation>
    <scope>NUCLEOTIDE SEQUENCE</scope>
</reference>
<dbReference type="Gramene" id="LPERR05G11390.1">
    <property type="protein sequence ID" value="LPERR05G11390.1"/>
    <property type="gene ID" value="LPERR05G11390"/>
</dbReference>
<proteinExistence type="predicted"/>
<evidence type="ECO:0000313" key="1">
    <source>
        <dbReference type="EnsemblPlants" id="LPERR05G11390.1"/>
    </source>
</evidence>
<dbReference type="HOGENOM" id="CLU_2336699_0_0_1"/>
<reference evidence="1 2" key="1">
    <citation type="submission" date="2012-08" db="EMBL/GenBank/DDBJ databases">
        <title>Oryza genome evolution.</title>
        <authorList>
            <person name="Wing R.A."/>
        </authorList>
    </citation>
    <scope>NUCLEOTIDE SEQUENCE</scope>
</reference>
<name>A0A0D9WFW6_9ORYZ</name>
<sequence length="98" mass="11031">MLKQVNNWAALSMCWLDAALYSQKFEPLEAAGGASGSLQHIPQHLLEPVRIECQDHAMMALGVLLNLQGKLQDKHGEELAAHWRAVRALARKLDKERY</sequence>
<organism evidence="1 2">
    <name type="scientific">Leersia perrieri</name>
    <dbReference type="NCBI Taxonomy" id="77586"/>
    <lineage>
        <taxon>Eukaryota</taxon>
        <taxon>Viridiplantae</taxon>
        <taxon>Streptophyta</taxon>
        <taxon>Embryophyta</taxon>
        <taxon>Tracheophyta</taxon>
        <taxon>Spermatophyta</taxon>
        <taxon>Magnoliopsida</taxon>
        <taxon>Liliopsida</taxon>
        <taxon>Poales</taxon>
        <taxon>Poaceae</taxon>
        <taxon>BOP clade</taxon>
        <taxon>Oryzoideae</taxon>
        <taxon>Oryzeae</taxon>
        <taxon>Oryzinae</taxon>
        <taxon>Leersia</taxon>
    </lineage>
</organism>
<keyword evidence="2" id="KW-1185">Reference proteome</keyword>
<accession>A0A0D9WFW6</accession>